<dbReference type="SMART" id="SM00382">
    <property type="entry name" value="AAA"/>
    <property type="match status" value="1"/>
</dbReference>
<sequence>MYFSKDSLAHFEATATPGQMRAACELIDFEMGVRDDNKKRRLMRRAAFPAIKSVEDFDFSELALPEGYAKEDMLGLGFVEAAQDFVFYGKTGRGKTHLAIALGIACVNAGYDVLYFSTASLVRKLTSALSEGSLEKLLKDIRRADVVILDEFGYIPIDVDGARLLFQVISEAYEARSLILTTNIEFSRWATVFADEKLAAAAVDRIVHHGRLVEFNGPSRRMDRSLMLGKAGE</sequence>
<evidence type="ECO:0000256" key="1">
    <source>
        <dbReference type="ARBA" id="ARBA00008059"/>
    </source>
</evidence>
<proteinExistence type="inferred from homology"/>
<gene>
    <name evidence="5" type="primary">istB</name>
    <name evidence="5" type="ORF">VJ920_09525</name>
</gene>
<dbReference type="CDD" id="cd00009">
    <property type="entry name" value="AAA"/>
    <property type="match status" value="1"/>
</dbReference>
<evidence type="ECO:0000256" key="3">
    <source>
        <dbReference type="ARBA" id="ARBA00022840"/>
    </source>
</evidence>
<accession>A0ABU6J0W6</accession>
<keyword evidence="6" id="KW-1185">Reference proteome</keyword>
<dbReference type="SUPFAM" id="SSF52540">
    <property type="entry name" value="P-loop containing nucleoside triphosphate hydrolases"/>
    <property type="match status" value="1"/>
</dbReference>
<dbReference type="PANTHER" id="PTHR30050">
    <property type="entry name" value="CHROMOSOMAL REPLICATION INITIATOR PROTEIN DNAA"/>
    <property type="match status" value="1"/>
</dbReference>
<evidence type="ECO:0000256" key="2">
    <source>
        <dbReference type="ARBA" id="ARBA00022741"/>
    </source>
</evidence>
<name>A0ABU6J0W6_9ACTN</name>
<dbReference type="InterPro" id="IPR002611">
    <property type="entry name" value="IstB_ATP-bd"/>
</dbReference>
<keyword evidence="2" id="KW-0547">Nucleotide-binding</keyword>
<dbReference type="InterPro" id="IPR028350">
    <property type="entry name" value="DNAC/IstB-like"/>
</dbReference>
<evidence type="ECO:0000259" key="4">
    <source>
        <dbReference type="SMART" id="SM00382"/>
    </source>
</evidence>
<organism evidence="5 6">
    <name type="scientific">Adlercreutzia shanghongiae</name>
    <dbReference type="NCBI Taxonomy" id="3111773"/>
    <lineage>
        <taxon>Bacteria</taxon>
        <taxon>Bacillati</taxon>
        <taxon>Actinomycetota</taxon>
        <taxon>Coriobacteriia</taxon>
        <taxon>Eggerthellales</taxon>
        <taxon>Eggerthellaceae</taxon>
        <taxon>Adlercreutzia</taxon>
    </lineage>
</organism>
<reference evidence="5 6" key="1">
    <citation type="submission" date="2024-01" db="EMBL/GenBank/DDBJ databases">
        <title>novel species in genus Adlercreutzia.</title>
        <authorList>
            <person name="Liu X."/>
        </authorList>
    </citation>
    <scope>NUCLEOTIDE SEQUENCE [LARGE SCALE GENOMIC DNA]</scope>
    <source>
        <strain evidence="5 6">R22</strain>
    </source>
</reference>
<comment type="similarity">
    <text evidence="1">Belongs to the IS21/IS1162 putative ATP-binding protein family.</text>
</comment>
<dbReference type="PANTHER" id="PTHR30050:SF4">
    <property type="entry name" value="ATP-BINDING PROTEIN RV3427C IN INSERTION SEQUENCE-RELATED"/>
    <property type="match status" value="1"/>
</dbReference>
<dbReference type="EMBL" id="JAYMFH010000014">
    <property type="protein sequence ID" value="MEC4295550.1"/>
    <property type="molecule type" value="Genomic_DNA"/>
</dbReference>
<dbReference type="Proteomes" id="UP001343724">
    <property type="component" value="Unassembled WGS sequence"/>
</dbReference>
<dbReference type="InterPro" id="IPR003593">
    <property type="entry name" value="AAA+_ATPase"/>
</dbReference>
<dbReference type="InterPro" id="IPR047661">
    <property type="entry name" value="IstB"/>
</dbReference>
<protein>
    <submittedName>
        <fullName evidence="5">IS21-like element helper ATPase IstB</fullName>
    </submittedName>
</protein>
<dbReference type="Gene3D" id="3.40.50.300">
    <property type="entry name" value="P-loop containing nucleotide triphosphate hydrolases"/>
    <property type="match status" value="1"/>
</dbReference>
<dbReference type="PIRSF" id="PIRSF003073">
    <property type="entry name" value="DNAC_TnpB_IstB"/>
    <property type="match status" value="1"/>
</dbReference>
<evidence type="ECO:0000313" key="5">
    <source>
        <dbReference type="EMBL" id="MEC4295550.1"/>
    </source>
</evidence>
<evidence type="ECO:0000313" key="6">
    <source>
        <dbReference type="Proteomes" id="UP001343724"/>
    </source>
</evidence>
<feature type="domain" description="AAA+ ATPase" evidence="4">
    <location>
        <begin position="81"/>
        <end position="213"/>
    </location>
</feature>
<dbReference type="InterPro" id="IPR027417">
    <property type="entry name" value="P-loop_NTPase"/>
</dbReference>
<dbReference type="Pfam" id="PF01695">
    <property type="entry name" value="IstB_IS21"/>
    <property type="match status" value="1"/>
</dbReference>
<dbReference type="RefSeq" id="WP_326454994.1">
    <property type="nucleotide sequence ID" value="NZ_JAYMFH010000014.1"/>
</dbReference>
<dbReference type="NCBIfam" id="NF038214">
    <property type="entry name" value="IS21_help_AAA"/>
    <property type="match status" value="1"/>
</dbReference>
<comment type="caution">
    <text evidence="5">The sequence shown here is derived from an EMBL/GenBank/DDBJ whole genome shotgun (WGS) entry which is preliminary data.</text>
</comment>
<keyword evidence="3" id="KW-0067">ATP-binding</keyword>